<evidence type="ECO:0000313" key="3">
    <source>
        <dbReference type="Proteomes" id="UP001159428"/>
    </source>
</evidence>
<keyword evidence="3" id="KW-1185">Reference proteome</keyword>
<evidence type="ECO:0000313" key="2">
    <source>
        <dbReference type="EMBL" id="CAH3038005.1"/>
    </source>
</evidence>
<dbReference type="Proteomes" id="UP001159428">
    <property type="component" value="Unassembled WGS sequence"/>
</dbReference>
<feature type="region of interest" description="Disordered" evidence="1">
    <location>
        <begin position="120"/>
        <end position="190"/>
    </location>
</feature>
<evidence type="ECO:0000256" key="1">
    <source>
        <dbReference type="SAM" id="MobiDB-lite"/>
    </source>
</evidence>
<dbReference type="EMBL" id="CALNXJ010000004">
    <property type="protein sequence ID" value="CAH3038005.1"/>
    <property type="molecule type" value="Genomic_DNA"/>
</dbReference>
<gene>
    <name evidence="2" type="ORF">PMEA_00021474</name>
</gene>
<reference evidence="2 3" key="1">
    <citation type="submission" date="2022-05" db="EMBL/GenBank/DDBJ databases">
        <authorList>
            <consortium name="Genoscope - CEA"/>
            <person name="William W."/>
        </authorList>
    </citation>
    <scope>NUCLEOTIDE SEQUENCE [LARGE SCALE GENOMIC DNA]</scope>
</reference>
<name>A0AAU9VSD0_9CNID</name>
<feature type="non-terminal residue" evidence="2">
    <location>
        <position position="1"/>
    </location>
</feature>
<comment type="caution">
    <text evidence="2">The sequence shown here is derived from an EMBL/GenBank/DDBJ whole genome shotgun (WGS) entry which is preliminary data.</text>
</comment>
<dbReference type="PANTHER" id="PTHR33309:SF1">
    <property type="entry name" value="MYB_SANT-LIKE DNA-BINDING DOMAIN-CONTAINING PROTEIN"/>
    <property type="match status" value="1"/>
</dbReference>
<proteinExistence type="predicted"/>
<sequence length="190" mass="22255">WTEQHNNIICQKILVLEPFKAKKGSIARGQIWDKIANNLNSLQRPQFRVTKRSVRERYTLSSDKFIAKMRDKKKASGIDADLSDVEKALEEIVEKETVVEETAQNDENAKAAEMRYRALKNLGGTQKRQRKDEVENETAARAKRRRSGSDTMAYLREKNDLMQKWKMEEMQLRKQRPEAESKKEEQSKKQ</sequence>
<dbReference type="PANTHER" id="PTHR33309">
    <property type="entry name" value="KERATIN, ULTRA HIGH-SULFUR MATRIX PROTEIN-LIKE"/>
    <property type="match status" value="1"/>
</dbReference>
<dbReference type="AlphaFoldDB" id="A0AAU9VSD0"/>
<accession>A0AAU9VSD0</accession>
<protein>
    <submittedName>
        <fullName evidence="2">Uncharacterized protein</fullName>
    </submittedName>
</protein>
<feature type="non-terminal residue" evidence="2">
    <location>
        <position position="190"/>
    </location>
</feature>
<feature type="compositionally biased region" description="Basic and acidic residues" evidence="1">
    <location>
        <begin position="155"/>
        <end position="190"/>
    </location>
</feature>
<organism evidence="2 3">
    <name type="scientific">Pocillopora meandrina</name>
    <dbReference type="NCBI Taxonomy" id="46732"/>
    <lineage>
        <taxon>Eukaryota</taxon>
        <taxon>Metazoa</taxon>
        <taxon>Cnidaria</taxon>
        <taxon>Anthozoa</taxon>
        <taxon>Hexacorallia</taxon>
        <taxon>Scleractinia</taxon>
        <taxon>Astrocoeniina</taxon>
        <taxon>Pocilloporidae</taxon>
        <taxon>Pocillopora</taxon>
    </lineage>
</organism>